<dbReference type="AlphaFoldDB" id="A0A2M9Z6J3"/>
<gene>
    <name evidence="2" type="ORF">CH371_20305</name>
</gene>
<proteinExistence type="predicted"/>
<dbReference type="Proteomes" id="UP000231912">
    <property type="component" value="Unassembled WGS sequence"/>
</dbReference>
<comment type="caution">
    <text evidence="2">The sequence shown here is derived from an EMBL/GenBank/DDBJ whole genome shotgun (WGS) entry which is preliminary data.</text>
</comment>
<protein>
    <submittedName>
        <fullName evidence="2">Uncharacterized protein</fullName>
    </submittedName>
</protein>
<organism evidence="2 3">
    <name type="scientific">Leptospira wolffii</name>
    <dbReference type="NCBI Taxonomy" id="409998"/>
    <lineage>
        <taxon>Bacteria</taxon>
        <taxon>Pseudomonadati</taxon>
        <taxon>Spirochaetota</taxon>
        <taxon>Spirochaetia</taxon>
        <taxon>Leptospirales</taxon>
        <taxon>Leptospiraceae</taxon>
        <taxon>Leptospira</taxon>
    </lineage>
</organism>
<reference evidence="2 3" key="1">
    <citation type="submission" date="2017-07" db="EMBL/GenBank/DDBJ databases">
        <title>Leptospira spp. isolated from tropical soils.</title>
        <authorList>
            <person name="Thibeaux R."/>
            <person name="Iraola G."/>
            <person name="Ferres I."/>
            <person name="Bierque E."/>
            <person name="Girault D."/>
            <person name="Soupe-Gilbert M.-E."/>
            <person name="Picardeau M."/>
            <person name="Goarant C."/>
        </authorList>
    </citation>
    <scope>NUCLEOTIDE SEQUENCE [LARGE SCALE GENOMIC DNA]</scope>
    <source>
        <strain evidence="2 3">FH2-C-A2</strain>
    </source>
</reference>
<feature type="region of interest" description="Disordered" evidence="1">
    <location>
        <begin position="1"/>
        <end position="21"/>
    </location>
</feature>
<evidence type="ECO:0000313" key="3">
    <source>
        <dbReference type="Proteomes" id="UP000231912"/>
    </source>
</evidence>
<accession>A0A2M9Z6J3</accession>
<sequence>YGQSSSNSWSYQNSTSGTVTKWADKPFKNNIDSDAWKLKSDNSNTKARKYRTEKAIKVNSTSKVDANAGYVRAALYIKNSSVNMPVRLSNILCSLMFETGTGELVPVQSFRLRNDDYSLFQVEVYGGSEFGPYVIELTGLNTAEIEKAIASGYNPRIFIVDYEMTHVADSNYRSQLLNYSGDNLKIVEENAKGRTSLVKMYGPGLRELYRVTAFDVTNAGDNPCKPVIGGNTKFEPGVTLRTALDRIACSGIEIQYQDYVI</sequence>
<name>A0A2M9Z6J3_9LEPT</name>
<evidence type="ECO:0000256" key="1">
    <source>
        <dbReference type="SAM" id="MobiDB-lite"/>
    </source>
</evidence>
<feature type="compositionally biased region" description="Low complexity" evidence="1">
    <location>
        <begin position="1"/>
        <end position="17"/>
    </location>
</feature>
<feature type="non-terminal residue" evidence="2">
    <location>
        <position position="1"/>
    </location>
</feature>
<feature type="non-terminal residue" evidence="2">
    <location>
        <position position="261"/>
    </location>
</feature>
<evidence type="ECO:0000313" key="2">
    <source>
        <dbReference type="EMBL" id="PJZ64028.1"/>
    </source>
</evidence>
<dbReference type="EMBL" id="NPDT01000032">
    <property type="protein sequence ID" value="PJZ64028.1"/>
    <property type="molecule type" value="Genomic_DNA"/>
</dbReference>